<evidence type="ECO:0000313" key="7">
    <source>
        <dbReference type="Proteomes" id="UP000001822"/>
    </source>
</evidence>
<dbReference type="EMBL" id="CP000383">
    <property type="protein sequence ID" value="ABG60318.1"/>
    <property type="molecule type" value="Genomic_DNA"/>
</dbReference>
<dbReference type="InterPro" id="IPR002376">
    <property type="entry name" value="Formyl_transf_N"/>
</dbReference>
<dbReference type="CDD" id="cd04875">
    <property type="entry name" value="ACT_F4HF-DF"/>
    <property type="match status" value="1"/>
</dbReference>
<keyword evidence="2 3" id="KW-0378">Hydrolase</keyword>
<dbReference type="GO" id="GO:0006730">
    <property type="term" value="P:one-carbon metabolic process"/>
    <property type="evidence" value="ECO:0007669"/>
    <property type="project" value="UniProtKB-KW"/>
</dbReference>
<gene>
    <name evidence="3 6" type="primary">purU</name>
    <name evidence="6" type="ordered locus">CHU_3078</name>
</gene>
<evidence type="ECO:0000256" key="2">
    <source>
        <dbReference type="ARBA" id="ARBA00022801"/>
    </source>
</evidence>
<dbReference type="PIRSF" id="PIRSF036480">
    <property type="entry name" value="FormyFH4_hydr"/>
    <property type="match status" value="1"/>
</dbReference>
<comment type="pathway">
    <text evidence="3">Purine metabolism; IMP biosynthesis via de novo pathway; formate from 10-formyl-5,6,7,8-tetrahydrofolate: step 1/1.</text>
</comment>
<dbReference type="HAMAP" id="MF_01927">
    <property type="entry name" value="PurU"/>
    <property type="match status" value="1"/>
</dbReference>
<feature type="active site" evidence="3">
    <location>
        <position position="219"/>
    </location>
</feature>
<keyword evidence="3" id="KW-0658">Purine biosynthesis</keyword>
<dbReference type="SUPFAM" id="SSF55021">
    <property type="entry name" value="ACT-like"/>
    <property type="match status" value="1"/>
</dbReference>
<evidence type="ECO:0000256" key="3">
    <source>
        <dbReference type="HAMAP-Rule" id="MF_01927"/>
    </source>
</evidence>
<evidence type="ECO:0000259" key="5">
    <source>
        <dbReference type="PROSITE" id="PS51671"/>
    </source>
</evidence>
<evidence type="ECO:0000313" key="6">
    <source>
        <dbReference type="EMBL" id="ABG60318.1"/>
    </source>
</evidence>
<dbReference type="AlphaFoldDB" id="A0A6N4SVN1"/>
<dbReference type="Pfam" id="PF00551">
    <property type="entry name" value="Formyl_trans_N"/>
    <property type="match status" value="1"/>
</dbReference>
<dbReference type="PANTHER" id="PTHR42706">
    <property type="entry name" value="FORMYLTETRAHYDROFOLATE DEFORMYLASE"/>
    <property type="match status" value="1"/>
</dbReference>
<dbReference type="InterPro" id="IPR044074">
    <property type="entry name" value="PurU_ACT"/>
</dbReference>
<dbReference type="OrthoDB" id="9806170at2"/>
<dbReference type="Gene3D" id="3.30.70.260">
    <property type="match status" value="1"/>
</dbReference>
<dbReference type="SUPFAM" id="SSF53328">
    <property type="entry name" value="Formyltransferase"/>
    <property type="match status" value="1"/>
</dbReference>
<name>A0A6N4SVN1_CYTH3</name>
<dbReference type="KEGG" id="chu:CHU_3078"/>
<comment type="similarity">
    <text evidence="3">Belongs to the PurU family.</text>
</comment>
<dbReference type="GO" id="GO:0006189">
    <property type="term" value="P:'de novo' IMP biosynthetic process"/>
    <property type="evidence" value="ECO:0007669"/>
    <property type="project" value="UniProtKB-UniRule"/>
</dbReference>
<evidence type="ECO:0000256" key="1">
    <source>
        <dbReference type="ARBA" id="ARBA00022563"/>
    </source>
</evidence>
<feature type="domain" description="ACT" evidence="5">
    <location>
        <begin position="2"/>
        <end position="76"/>
    </location>
</feature>
<dbReference type="Pfam" id="PF01842">
    <property type="entry name" value="ACT"/>
    <property type="match status" value="1"/>
</dbReference>
<dbReference type="Gene3D" id="3.40.50.170">
    <property type="entry name" value="Formyl transferase, N-terminal domain"/>
    <property type="match status" value="1"/>
</dbReference>
<dbReference type="InterPro" id="IPR002912">
    <property type="entry name" value="ACT_dom"/>
</dbReference>
<accession>A0A6N4SVN1</accession>
<proteinExistence type="inferred from homology"/>
<dbReference type="NCBIfam" id="TIGR00655">
    <property type="entry name" value="PurU"/>
    <property type="match status" value="1"/>
</dbReference>
<keyword evidence="7" id="KW-1185">Reference proteome</keyword>
<dbReference type="InterPro" id="IPR045865">
    <property type="entry name" value="ACT-like_dom_sf"/>
</dbReference>
<comment type="function">
    <text evidence="3">Catalyzes the hydrolysis of 10-formyltetrahydrofolate (formyl-FH4) to formate and tetrahydrofolate (FH4).</text>
</comment>
<comment type="catalytic activity">
    <reaction evidence="3">
        <text>(6R)-10-formyltetrahydrofolate + H2O = (6S)-5,6,7,8-tetrahydrofolate + formate + H(+)</text>
        <dbReference type="Rhea" id="RHEA:19833"/>
        <dbReference type="ChEBI" id="CHEBI:15377"/>
        <dbReference type="ChEBI" id="CHEBI:15378"/>
        <dbReference type="ChEBI" id="CHEBI:15740"/>
        <dbReference type="ChEBI" id="CHEBI:57453"/>
        <dbReference type="ChEBI" id="CHEBI:195366"/>
        <dbReference type="EC" id="3.5.1.10"/>
    </reaction>
</comment>
<dbReference type="InterPro" id="IPR036477">
    <property type="entry name" value="Formyl_transf_N_sf"/>
</dbReference>
<protein>
    <recommendedName>
        <fullName evidence="3 4">Formyltetrahydrofolate deformylase</fullName>
        <ecNumber evidence="3 4">3.5.1.10</ecNumber>
    </recommendedName>
    <alternativeName>
        <fullName evidence="3">Formyl-FH(4) hydrolase</fullName>
    </alternativeName>
</protein>
<dbReference type="UniPathway" id="UPA00074">
    <property type="reaction ID" value="UER00170"/>
</dbReference>
<dbReference type="EC" id="3.5.1.10" evidence="3 4"/>
<keyword evidence="1 3" id="KW-0554">One-carbon metabolism</keyword>
<dbReference type="Proteomes" id="UP000001822">
    <property type="component" value="Chromosome"/>
</dbReference>
<dbReference type="RefSeq" id="WP_011586427.1">
    <property type="nucleotide sequence ID" value="NC_008255.1"/>
</dbReference>
<reference evidence="6 7" key="1">
    <citation type="journal article" date="2007" name="Appl. Environ. Microbiol.">
        <title>Genome sequence of the cellulolytic gliding bacterium Cytophaga hutchinsonii.</title>
        <authorList>
            <person name="Xie G."/>
            <person name="Bruce D.C."/>
            <person name="Challacombe J.F."/>
            <person name="Chertkov O."/>
            <person name="Detter J.C."/>
            <person name="Gilna P."/>
            <person name="Han C.S."/>
            <person name="Lucas S."/>
            <person name="Misra M."/>
            <person name="Myers G.L."/>
            <person name="Richardson P."/>
            <person name="Tapia R."/>
            <person name="Thayer N."/>
            <person name="Thompson L.S."/>
            <person name="Brettin T.S."/>
            <person name="Henrissat B."/>
            <person name="Wilson D.B."/>
            <person name="McBride M.J."/>
        </authorList>
    </citation>
    <scope>NUCLEOTIDE SEQUENCE [LARGE SCALE GENOMIC DNA]</scope>
    <source>
        <strain evidence="7">ATCC 33406 / DSM 1761 / CIP 103989 / NBRC 15051 / NCIMB 9469 / D465</strain>
    </source>
</reference>
<organism evidence="6 7">
    <name type="scientific">Cytophaga hutchinsonii (strain ATCC 33406 / DSM 1761 / CIP 103989 / NBRC 15051 / NCIMB 9469 / D465)</name>
    <dbReference type="NCBI Taxonomy" id="269798"/>
    <lineage>
        <taxon>Bacteria</taxon>
        <taxon>Pseudomonadati</taxon>
        <taxon>Bacteroidota</taxon>
        <taxon>Cytophagia</taxon>
        <taxon>Cytophagales</taxon>
        <taxon>Cytophagaceae</taxon>
        <taxon>Cytophaga</taxon>
    </lineage>
</organism>
<evidence type="ECO:0000256" key="4">
    <source>
        <dbReference type="NCBIfam" id="TIGR00655"/>
    </source>
</evidence>
<dbReference type="GO" id="GO:0008864">
    <property type="term" value="F:formyltetrahydrofolate deformylase activity"/>
    <property type="evidence" value="ECO:0007669"/>
    <property type="project" value="UniProtKB-UniRule"/>
</dbReference>
<sequence length="274" mass="31108">MIIIIDCEDQKGLIHKITGVLAGLNLNITENREFVEKQRNRFLMRTVVEGDIDAAVLRAALEAVLPADHSLLVSNGELKKMVIMVTKEEHCLTELISKYYFGNLKVNLVAVIGNHQHLKAYTEKFNIPYHFISHEDKSRETHEAELLDCLKQYNPDYIVLAKFMRILSEEFTSQYPSRMINIHHSFLPAFKGANPYRQAYERGVKIIGATAHFVNQDLDEGPIIHQEVIPVDHSLSPMEMAAAGKDVEKLVLAKALQLVLEQKVYVSANKTVIF</sequence>
<dbReference type="PROSITE" id="PS51671">
    <property type="entry name" value="ACT"/>
    <property type="match status" value="1"/>
</dbReference>
<dbReference type="PRINTS" id="PR01575">
    <property type="entry name" value="FFH4HYDRLASE"/>
</dbReference>
<dbReference type="NCBIfam" id="NF004684">
    <property type="entry name" value="PRK06027.1"/>
    <property type="match status" value="1"/>
</dbReference>
<dbReference type="PANTHER" id="PTHR42706:SF1">
    <property type="entry name" value="FORMYLTETRAHYDROFOLATE DEFORMYLASE 2, MITOCHONDRIAL"/>
    <property type="match status" value="1"/>
</dbReference>
<dbReference type="InterPro" id="IPR004810">
    <property type="entry name" value="PurU"/>
</dbReference>